<name>A0ABS2E4F1_9FIRM</name>
<accession>A0ABS2E4F1</accession>
<dbReference type="Proteomes" id="UP000716906">
    <property type="component" value="Unassembled WGS sequence"/>
</dbReference>
<gene>
    <name evidence="3" type="ORF">H7U36_00160</name>
</gene>
<sequence length="74" mass="8961">MYFQRLENLRIDKDLTQAYVASFLGCQREVYRRYEKGTRQIPVDFLIHLSELYNVSIDYLVGITDERKPYPRKK</sequence>
<evidence type="ECO:0000313" key="4">
    <source>
        <dbReference type="Proteomes" id="UP000716906"/>
    </source>
</evidence>
<keyword evidence="4" id="KW-1185">Reference proteome</keyword>
<dbReference type="SUPFAM" id="SSF47413">
    <property type="entry name" value="lambda repressor-like DNA-binding domains"/>
    <property type="match status" value="1"/>
</dbReference>
<keyword evidence="1" id="KW-0238">DNA-binding</keyword>
<protein>
    <submittedName>
        <fullName evidence="3">Helix-turn-helix transcriptional regulator</fullName>
    </submittedName>
</protein>
<evidence type="ECO:0000313" key="3">
    <source>
        <dbReference type="EMBL" id="MBM6736522.1"/>
    </source>
</evidence>
<dbReference type="Gene3D" id="1.10.260.40">
    <property type="entry name" value="lambda repressor-like DNA-binding domains"/>
    <property type="match status" value="1"/>
</dbReference>
<dbReference type="CDD" id="cd00093">
    <property type="entry name" value="HTH_XRE"/>
    <property type="match status" value="1"/>
</dbReference>
<evidence type="ECO:0000256" key="1">
    <source>
        <dbReference type="ARBA" id="ARBA00023125"/>
    </source>
</evidence>
<dbReference type="PANTHER" id="PTHR46558">
    <property type="entry name" value="TRACRIPTIONAL REGULATORY PROTEIN-RELATED-RELATED"/>
    <property type="match status" value="1"/>
</dbReference>
<comment type="caution">
    <text evidence="3">The sequence shown here is derived from an EMBL/GenBank/DDBJ whole genome shotgun (WGS) entry which is preliminary data.</text>
</comment>
<dbReference type="Pfam" id="PF01381">
    <property type="entry name" value="HTH_3"/>
    <property type="match status" value="1"/>
</dbReference>
<dbReference type="RefSeq" id="WP_081957938.1">
    <property type="nucleotide sequence ID" value="NZ_JACLYY010000001.1"/>
</dbReference>
<dbReference type="SMART" id="SM00530">
    <property type="entry name" value="HTH_XRE"/>
    <property type="match status" value="1"/>
</dbReference>
<dbReference type="InterPro" id="IPR001387">
    <property type="entry name" value="Cro/C1-type_HTH"/>
</dbReference>
<proteinExistence type="predicted"/>
<dbReference type="EMBL" id="JACLYY010000001">
    <property type="protein sequence ID" value="MBM6736522.1"/>
    <property type="molecule type" value="Genomic_DNA"/>
</dbReference>
<dbReference type="InterPro" id="IPR010982">
    <property type="entry name" value="Lambda_DNA-bd_dom_sf"/>
</dbReference>
<evidence type="ECO:0000259" key="2">
    <source>
        <dbReference type="PROSITE" id="PS50943"/>
    </source>
</evidence>
<dbReference type="PANTHER" id="PTHR46558:SF14">
    <property type="entry name" value="HTH-TYPE TRANSCRIPTIONAL REGULATOR ANSR"/>
    <property type="match status" value="1"/>
</dbReference>
<dbReference type="PROSITE" id="PS50943">
    <property type="entry name" value="HTH_CROC1"/>
    <property type="match status" value="1"/>
</dbReference>
<organism evidence="3 4">
    <name type="scientific">Faecalicatena fissicatena</name>
    <dbReference type="NCBI Taxonomy" id="290055"/>
    <lineage>
        <taxon>Bacteria</taxon>
        <taxon>Bacillati</taxon>
        <taxon>Bacillota</taxon>
        <taxon>Clostridia</taxon>
        <taxon>Lachnospirales</taxon>
        <taxon>Lachnospiraceae</taxon>
        <taxon>Faecalicatena</taxon>
    </lineage>
</organism>
<reference evidence="3 4" key="1">
    <citation type="journal article" date="2021" name="Sci. Rep.">
        <title>The distribution of antibiotic resistance genes in chicken gut microbiota commensals.</title>
        <authorList>
            <person name="Juricova H."/>
            <person name="Matiasovicova J."/>
            <person name="Kubasova T."/>
            <person name="Cejkova D."/>
            <person name="Rychlik I."/>
        </authorList>
    </citation>
    <scope>NUCLEOTIDE SEQUENCE [LARGE SCALE GENOMIC DNA]</scope>
    <source>
        <strain evidence="3 4">An773</strain>
    </source>
</reference>
<feature type="domain" description="HTH cro/C1-type" evidence="2">
    <location>
        <begin position="6"/>
        <end position="60"/>
    </location>
</feature>
<dbReference type="PROSITE" id="PS51257">
    <property type="entry name" value="PROKAR_LIPOPROTEIN"/>
    <property type="match status" value="1"/>
</dbReference>